<dbReference type="CDD" id="cd07983">
    <property type="entry name" value="LPLAT_DUF374-like"/>
    <property type="match status" value="1"/>
</dbReference>
<dbReference type="AlphaFoldDB" id="A0A1Y6BZN5"/>
<feature type="domain" description="DUF374" evidence="1">
    <location>
        <begin position="81"/>
        <end position="147"/>
    </location>
</feature>
<evidence type="ECO:0000313" key="2">
    <source>
        <dbReference type="EMBL" id="SMF38143.1"/>
    </source>
</evidence>
<dbReference type="RefSeq" id="WP_132320023.1">
    <property type="nucleotide sequence ID" value="NZ_FWZT01000011.1"/>
</dbReference>
<gene>
    <name evidence="2" type="ORF">SAMN06296036_111136</name>
</gene>
<dbReference type="STRING" id="1513793.SAMN06296036_111136"/>
<keyword evidence="3" id="KW-1185">Reference proteome</keyword>
<accession>A0A1Y6BZN5</accession>
<sequence length="236" mass="26609">MNTYLPASQKPLNLEKLSFLTKLKIVLTALGLSVALRLLHWTLRYQYFRMDHRQSAEQAHSSGSYAPALWHQNAVASLIAHQNLDFKAMVSSDLPGEIIVKVLSFFGYDSIRGEPARGGRVALREIYAKIPSGIKVAMTVDGPEGPRHEVKAGVVAIASTKAIPILPVAAVADRYWELKTWDRLRIPKPFAKVRVMYGQPIVIKENCEASEFEQTKIQVSQALHRIERQMARFRIY</sequence>
<proteinExistence type="predicted"/>
<protein>
    <recommendedName>
        <fullName evidence="1">DUF374 domain-containing protein</fullName>
    </recommendedName>
</protein>
<dbReference type="Proteomes" id="UP000192907">
    <property type="component" value="Unassembled WGS sequence"/>
</dbReference>
<evidence type="ECO:0000313" key="3">
    <source>
        <dbReference type="Proteomes" id="UP000192907"/>
    </source>
</evidence>
<organism evidence="2 3">
    <name type="scientific">Pseudobacteriovorax antillogorgiicola</name>
    <dbReference type="NCBI Taxonomy" id="1513793"/>
    <lineage>
        <taxon>Bacteria</taxon>
        <taxon>Pseudomonadati</taxon>
        <taxon>Bdellovibrionota</taxon>
        <taxon>Oligoflexia</taxon>
        <taxon>Oligoflexales</taxon>
        <taxon>Pseudobacteriovoracaceae</taxon>
        <taxon>Pseudobacteriovorax</taxon>
    </lineage>
</organism>
<dbReference type="InterPro" id="IPR007172">
    <property type="entry name" value="DUF374"/>
</dbReference>
<evidence type="ECO:0000259" key="1">
    <source>
        <dbReference type="Pfam" id="PF04028"/>
    </source>
</evidence>
<name>A0A1Y6BZN5_9BACT</name>
<reference evidence="3" key="1">
    <citation type="submission" date="2017-04" db="EMBL/GenBank/DDBJ databases">
        <authorList>
            <person name="Varghese N."/>
            <person name="Submissions S."/>
        </authorList>
    </citation>
    <scope>NUCLEOTIDE SEQUENCE [LARGE SCALE GENOMIC DNA]</scope>
    <source>
        <strain evidence="3">RKEM611</strain>
    </source>
</reference>
<dbReference type="Pfam" id="PF04028">
    <property type="entry name" value="DUF374"/>
    <property type="match status" value="1"/>
</dbReference>
<dbReference type="OrthoDB" id="9810508at2"/>
<dbReference type="EMBL" id="FWZT01000011">
    <property type="protein sequence ID" value="SMF38143.1"/>
    <property type="molecule type" value="Genomic_DNA"/>
</dbReference>